<dbReference type="WBParaSite" id="Pan_g11995.t1">
    <property type="protein sequence ID" value="Pan_g11995.t1"/>
    <property type="gene ID" value="Pan_g11995"/>
</dbReference>
<feature type="region of interest" description="Disordered" evidence="1">
    <location>
        <begin position="78"/>
        <end position="122"/>
    </location>
</feature>
<evidence type="ECO:0000256" key="1">
    <source>
        <dbReference type="SAM" id="MobiDB-lite"/>
    </source>
</evidence>
<reference evidence="3" key="1">
    <citation type="journal article" date="2013" name="Genetics">
        <title>The draft genome and transcriptome of Panagrellus redivivus are shaped by the harsh demands of a free-living lifestyle.</title>
        <authorList>
            <person name="Srinivasan J."/>
            <person name="Dillman A.R."/>
            <person name="Macchietto M.G."/>
            <person name="Heikkinen L."/>
            <person name="Lakso M."/>
            <person name="Fracchia K.M."/>
            <person name="Antoshechkin I."/>
            <person name="Mortazavi A."/>
            <person name="Wong G."/>
            <person name="Sternberg P.W."/>
        </authorList>
    </citation>
    <scope>NUCLEOTIDE SEQUENCE [LARGE SCALE GENOMIC DNA]</scope>
    <source>
        <strain evidence="3">MT8872</strain>
    </source>
</reference>
<dbReference type="AlphaFoldDB" id="A0A7E4URN7"/>
<feature type="compositionally biased region" description="Basic and acidic residues" evidence="1">
    <location>
        <begin position="113"/>
        <end position="122"/>
    </location>
</feature>
<dbReference type="Proteomes" id="UP000492821">
    <property type="component" value="Unassembled WGS sequence"/>
</dbReference>
<reference evidence="4" key="2">
    <citation type="submission" date="2020-10" db="UniProtKB">
        <authorList>
            <consortium name="WormBaseParasite"/>
        </authorList>
    </citation>
    <scope>IDENTIFICATION</scope>
</reference>
<evidence type="ECO:0000256" key="2">
    <source>
        <dbReference type="SAM" id="SignalP"/>
    </source>
</evidence>
<name>A0A7E4URN7_PANRE</name>
<feature type="chain" id="PRO_5028943138" evidence="2">
    <location>
        <begin position="23"/>
        <end position="122"/>
    </location>
</feature>
<feature type="signal peptide" evidence="2">
    <location>
        <begin position="1"/>
        <end position="22"/>
    </location>
</feature>
<sequence length="122" mass="13284">MPEFVMSTVLSLLWLLFPMAISTTLYVTCFKSRKATDPNAPVPPKGGYKPGHLPEFLDPDQKETNTFYDVPSAVAFPLKDEDGKPIQPPQASPAAKPGALDKENSPDTMVPSKAEKAEKVQP</sequence>
<organism evidence="3 4">
    <name type="scientific">Panagrellus redivivus</name>
    <name type="common">Microworm</name>
    <dbReference type="NCBI Taxonomy" id="6233"/>
    <lineage>
        <taxon>Eukaryota</taxon>
        <taxon>Metazoa</taxon>
        <taxon>Ecdysozoa</taxon>
        <taxon>Nematoda</taxon>
        <taxon>Chromadorea</taxon>
        <taxon>Rhabditida</taxon>
        <taxon>Tylenchina</taxon>
        <taxon>Panagrolaimomorpha</taxon>
        <taxon>Panagrolaimoidea</taxon>
        <taxon>Panagrolaimidae</taxon>
        <taxon>Panagrellus</taxon>
    </lineage>
</organism>
<evidence type="ECO:0000313" key="4">
    <source>
        <dbReference type="WBParaSite" id="Pan_g11995.t1"/>
    </source>
</evidence>
<keyword evidence="3" id="KW-1185">Reference proteome</keyword>
<evidence type="ECO:0000313" key="3">
    <source>
        <dbReference type="Proteomes" id="UP000492821"/>
    </source>
</evidence>
<keyword evidence="2" id="KW-0732">Signal</keyword>
<accession>A0A7E4URN7</accession>
<protein>
    <submittedName>
        <fullName evidence="4">Secreted protein</fullName>
    </submittedName>
</protein>
<feature type="region of interest" description="Disordered" evidence="1">
    <location>
        <begin position="34"/>
        <end position="63"/>
    </location>
</feature>
<proteinExistence type="predicted"/>